<dbReference type="InterPro" id="IPR010281">
    <property type="entry name" value="DUF885"/>
</dbReference>
<feature type="compositionally biased region" description="Low complexity" evidence="1">
    <location>
        <begin position="20"/>
        <end position="30"/>
    </location>
</feature>
<gene>
    <name evidence="2" type="ORF">MNBD_ALPHA05-2419</name>
</gene>
<reference evidence="2" key="1">
    <citation type="submission" date="2018-06" db="EMBL/GenBank/DDBJ databases">
        <authorList>
            <person name="Zhirakovskaya E."/>
        </authorList>
    </citation>
    <scope>NUCLEOTIDE SEQUENCE</scope>
</reference>
<dbReference type="PANTHER" id="PTHR33361:SF16">
    <property type="entry name" value="DUF885 DOMAIN-CONTAINING PROTEIN"/>
    <property type="match status" value="1"/>
</dbReference>
<evidence type="ECO:0000256" key="1">
    <source>
        <dbReference type="SAM" id="MobiDB-lite"/>
    </source>
</evidence>
<feature type="region of interest" description="Disordered" evidence="1">
    <location>
        <begin position="8"/>
        <end position="30"/>
    </location>
</feature>
<evidence type="ECO:0000313" key="2">
    <source>
        <dbReference type="EMBL" id="VAW07283.1"/>
    </source>
</evidence>
<protein>
    <recommendedName>
        <fullName evidence="3">DUF885 domain-containing protein</fullName>
    </recommendedName>
</protein>
<dbReference type="AlphaFoldDB" id="A0A3B0ST68"/>
<sequence length="618" mass="68322">GAVALAACGQQAGEKQSVSPAAHDAAQDSAVAPAPEAIAAETARLNEWFAARWEEELDFSPISKTFLGRKDDNDKIDDLSEAAEDAQLAWRREKAQELKDNFDYALLTPEAKTSYDIWLYQLVQTEAAYPFRRRGYTFHQMRGPHQFLPNFLINFHKVETADDMRAYITRISGAARALGQALERAKLAAAEGVHAPDFAYDAVLKQSRALIAGAPFGGEGDAPLWADANSKIDALIEAGAVNEEEASDLRAAARTALIDAFKPAYEALIAWVEEEKPNAPEVATGVGSLPDGEAYYAERLAFSTTTDMTPDEVHALGLSEVARIKGEMEAIKTKVGFDGTLDEFFVFVREDPQFYYPNTDEGREAYLQSARDHLAFIKERLPEKFGLLPKADLIVKRVEAFRERDGGAQHYFPGTPDGSRPGTFYAHLSDMSAMPIPQLEVIAYHEGNPGHHMQNSIAQEVEGLPEFRNQASFTAYGEGWALYSELLAKEMGAYEDPYSDFGRLTTEIWRAIRLVVDTGLHAKGWTQEQAVDYFIANSPAAEGQIRSEIRRYIVMPGQATSYKIGMLKILELREKATTALGDDFDIRAFHDTVLGGGALPLSVLERRVDEWIAVQQAP</sequence>
<name>A0A3B0ST68_9ZZZZ</name>
<organism evidence="2">
    <name type="scientific">hydrothermal vent metagenome</name>
    <dbReference type="NCBI Taxonomy" id="652676"/>
    <lineage>
        <taxon>unclassified sequences</taxon>
        <taxon>metagenomes</taxon>
        <taxon>ecological metagenomes</taxon>
    </lineage>
</organism>
<feature type="non-terminal residue" evidence="2">
    <location>
        <position position="1"/>
    </location>
</feature>
<evidence type="ECO:0008006" key="3">
    <source>
        <dbReference type="Google" id="ProtNLM"/>
    </source>
</evidence>
<proteinExistence type="predicted"/>
<dbReference type="Pfam" id="PF05960">
    <property type="entry name" value="DUF885"/>
    <property type="match status" value="1"/>
</dbReference>
<dbReference type="PANTHER" id="PTHR33361">
    <property type="entry name" value="GLR0591 PROTEIN"/>
    <property type="match status" value="1"/>
</dbReference>
<dbReference type="EMBL" id="UOEH01000574">
    <property type="protein sequence ID" value="VAW07283.1"/>
    <property type="molecule type" value="Genomic_DNA"/>
</dbReference>
<accession>A0A3B0ST68</accession>